<name>A0ABR2USX2_9PEZI</name>
<evidence type="ECO:0000313" key="5">
    <source>
        <dbReference type="Proteomes" id="UP001408356"/>
    </source>
</evidence>
<feature type="signal peptide" evidence="1">
    <location>
        <begin position="1"/>
        <end position="23"/>
    </location>
</feature>
<keyword evidence="5" id="KW-1185">Reference proteome</keyword>
<evidence type="ECO:0000256" key="1">
    <source>
        <dbReference type="SAM" id="SignalP"/>
    </source>
</evidence>
<accession>A0ABR2USX2</accession>
<feature type="domain" description="Putative collagen-binding" evidence="2">
    <location>
        <begin position="423"/>
        <end position="518"/>
    </location>
</feature>
<dbReference type="PANTHER" id="PTHR37836">
    <property type="entry name" value="LMO1036 PROTEIN"/>
    <property type="match status" value="1"/>
</dbReference>
<comment type="caution">
    <text evidence="4">The sequence shown here is derived from an EMBL/GenBank/DDBJ whole genome shotgun (WGS) entry which is preliminary data.</text>
</comment>
<feature type="chain" id="PRO_5046145245" description="DUF4038 domain-containing protein" evidence="1">
    <location>
        <begin position="24"/>
        <end position="521"/>
    </location>
</feature>
<keyword evidence="1" id="KW-0732">Signal</keyword>
<dbReference type="Proteomes" id="UP001408356">
    <property type="component" value="Unassembled WGS sequence"/>
</dbReference>
<dbReference type="Gene3D" id="3.20.20.80">
    <property type="entry name" value="Glycosidases"/>
    <property type="match status" value="1"/>
</dbReference>
<sequence>MEVKYILAVCFTITSSFFRVAASWQVPPEYGIQPTPDGHFFRDFDGQPFFWQADTAWLLFHRLNDSEAEVYFDNRASKGYNVVLATGFTQIGIDSPNRNGDLTFVNEDVTQPNEPYWAHIDSIIELAWSKGIRIALVPAWGYYVHSSDNQGSVLNMSTARIFGDFIGRRYPYLPKLLVADTNPWWQNKTAVKGGYANGGVTPEYVHIDWSSIYDELAEGIVQGELGTISAQYKRAGVVSRNSSNWSPLITIHPTNQWFTGGPIALASAFLSDRSWLTFDASQSGHSDYAPNPPIPWWNCRRGWETVELMYAQGETTAGTKRPALDNEPHYENRYINGKSVNAYWNASDIRIGSWQAVLSGAAGVTYGAENVMQMYIPELYDPAGSGPAYAWSEDINLPGSSQVQYVTKAIVDRGDETFSTRTPAQDIIVGDAGTNDERVTAARDRNGSWILVYTPTGQTFSIETKSIGGCEVDASWLDPIVGTYTKFEYEQCDESSSTTKQFTPPRADTHVDWALVLERKQ</sequence>
<dbReference type="InterPro" id="IPR024749">
    <property type="entry name" value="Collagen-bd_put"/>
</dbReference>
<dbReference type="Pfam" id="PF12904">
    <property type="entry name" value="Collagen_bind_2"/>
    <property type="match status" value="1"/>
</dbReference>
<protein>
    <recommendedName>
        <fullName evidence="6">DUF4038 domain-containing protein</fullName>
    </recommendedName>
</protein>
<reference evidence="4 5" key="1">
    <citation type="journal article" date="2024" name="J. Plant Pathol.">
        <title>Sequence and assembly of the genome of Seiridium unicorne, isolate CBS 538.82, causal agent of cypress canker disease.</title>
        <authorList>
            <person name="Scali E."/>
            <person name="Rocca G.D."/>
            <person name="Danti R."/>
            <person name="Garbelotto M."/>
            <person name="Barberini S."/>
            <person name="Baroncelli R."/>
            <person name="Emiliani G."/>
        </authorList>
    </citation>
    <scope>NUCLEOTIDE SEQUENCE [LARGE SCALE GENOMIC DNA]</scope>
    <source>
        <strain evidence="4 5">BM-138-508</strain>
    </source>
</reference>
<dbReference type="PANTHER" id="PTHR37836:SF2">
    <property type="entry name" value="DUF4038 DOMAIN-CONTAINING PROTEIN"/>
    <property type="match status" value="1"/>
</dbReference>
<dbReference type="InterPro" id="IPR025277">
    <property type="entry name" value="Apiosidase-like_cat_dom"/>
</dbReference>
<dbReference type="EMBL" id="JARVKF010000396">
    <property type="protein sequence ID" value="KAK9417770.1"/>
    <property type="molecule type" value="Genomic_DNA"/>
</dbReference>
<evidence type="ECO:0000313" key="4">
    <source>
        <dbReference type="EMBL" id="KAK9417770.1"/>
    </source>
</evidence>
<evidence type="ECO:0008006" key="6">
    <source>
        <dbReference type="Google" id="ProtNLM"/>
    </source>
</evidence>
<proteinExistence type="predicted"/>
<evidence type="ECO:0000259" key="3">
    <source>
        <dbReference type="Pfam" id="PF13204"/>
    </source>
</evidence>
<dbReference type="Pfam" id="PF13204">
    <property type="entry name" value="Apiosidase"/>
    <property type="match status" value="1"/>
</dbReference>
<feature type="domain" description="Apiosidase-like catalytic" evidence="3">
    <location>
        <begin position="37"/>
        <end position="410"/>
    </location>
</feature>
<evidence type="ECO:0000259" key="2">
    <source>
        <dbReference type="Pfam" id="PF12904"/>
    </source>
</evidence>
<gene>
    <name evidence="4" type="ORF">SUNI508_01527</name>
</gene>
<organism evidence="4 5">
    <name type="scientific">Seiridium unicorne</name>
    <dbReference type="NCBI Taxonomy" id="138068"/>
    <lineage>
        <taxon>Eukaryota</taxon>
        <taxon>Fungi</taxon>
        <taxon>Dikarya</taxon>
        <taxon>Ascomycota</taxon>
        <taxon>Pezizomycotina</taxon>
        <taxon>Sordariomycetes</taxon>
        <taxon>Xylariomycetidae</taxon>
        <taxon>Amphisphaeriales</taxon>
        <taxon>Sporocadaceae</taxon>
        <taxon>Seiridium</taxon>
    </lineage>
</organism>